<name>A0A417Y1D5_9ACTN</name>
<comment type="caution">
    <text evidence="9">The sequence shown here is derived from an EMBL/GenBank/DDBJ whole genome shotgun (WGS) entry which is preliminary data.</text>
</comment>
<dbReference type="CDD" id="cd16913">
    <property type="entry name" value="YkuD_like"/>
    <property type="match status" value="1"/>
</dbReference>
<feature type="region of interest" description="Disordered" evidence="7">
    <location>
        <begin position="33"/>
        <end position="53"/>
    </location>
</feature>
<dbReference type="Gene3D" id="2.40.440.10">
    <property type="entry name" value="L,D-transpeptidase catalytic domain-like"/>
    <property type="match status" value="1"/>
</dbReference>
<keyword evidence="3 6" id="KW-0133">Cell shape</keyword>
<dbReference type="EMBL" id="QXGH01000017">
    <property type="protein sequence ID" value="RHW26462.1"/>
    <property type="molecule type" value="Genomic_DNA"/>
</dbReference>
<dbReference type="Pfam" id="PF01471">
    <property type="entry name" value="PG_binding_1"/>
    <property type="match status" value="1"/>
</dbReference>
<dbReference type="Gene3D" id="1.10.101.10">
    <property type="entry name" value="PGBD-like superfamily/PGBD"/>
    <property type="match status" value="1"/>
</dbReference>
<keyword evidence="2" id="KW-0808">Transferase</keyword>
<evidence type="ECO:0000256" key="7">
    <source>
        <dbReference type="SAM" id="MobiDB-lite"/>
    </source>
</evidence>
<dbReference type="InterPro" id="IPR036365">
    <property type="entry name" value="PGBD-like_sf"/>
</dbReference>
<dbReference type="SUPFAM" id="SSF141523">
    <property type="entry name" value="L,D-transpeptidase catalytic domain-like"/>
    <property type="match status" value="1"/>
</dbReference>
<dbReference type="InterPro" id="IPR036366">
    <property type="entry name" value="PGBDSf"/>
</dbReference>
<evidence type="ECO:0000259" key="8">
    <source>
        <dbReference type="PROSITE" id="PS52029"/>
    </source>
</evidence>
<dbReference type="GO" id="GO:0008360">
    <property type="term" value="P:regulation of cell shape"/>
    <property type="evidence" value="ECO:0007669"/>
    <property type="project" value="UniProtKB-UniRule"/>
</dbReference>
<dbReference type="Pfam" id="PF03734">
    <property type="entry name" value="YkuD"/>
    <property type="match status" value="1"/>
</dbReference>
<dbReference type="InterPro" id="IPR005490">
    <property type="entry name" value="LD_TPept_cat_dom"/>
</dbReference>
<feature type="compositionally biased region" description="Low complexity" evidence="7">
    <location>
        <begin position="42"/>
        <end position="53"/>
    </location>
</feature>
<dbReference type="AlphaFoldDB" id="A0A417Y1D5"/>
<evidence type="ECO:0000256" key="4">
    <source>
        <dbReference type="ARBA" id="ARBA00022984"/>
    </source>
</evidence>
<proteinExistence type="predicted"/>
<evidence type="ECO:0000313" key="10">
    <source>
        <dbReference type="Proteomes" id="UP000283644"/>
    </source>
</evidence>
<evidence type="ECO:0000256" key="1">
    <source>
        <dbReference type="ARBA" id="ARBA00004752"/>
    </source>
</evidence>
<sequence length="299" mass="32479">MPSSRATSSARATSRSRTSGVWVFGLAMRPGYGHGVTKRGTEPTGGPAAGATKTATCASPGWTLISEDSMFRSLVALLLAGIVLAASPPVPAGAAPAVERAQRRLNHLGCKSGPVDGVMGEWTRSAIIRFQSRHRLSQSGRLTAATTRRLYGDRARRCDVRPVPRHSGTGRRIVISQRQNWVWVVARGGRVVAQSGMIDNPGELGTGWKRVGSYCGRTAKIRHNTSGSLWLDNFTRFAACGIGFHRIPRYMSNGNQIHPDWMVGTNLRQSHGCIRLPKPFSARLWDFGRIGTRVRVVKG</sequence>
<dbReference type="InterPro" id="IPR002477">
    <property type="entry name" value="Peptidoglycan-bd-like"/>
</dbReference>
<dbReference type="GO" id="GO:0009252">
    <property type="term" value="P:peptidoglycan biosynthetic process"/>
    <property type="evidence" value="ECO:0007669"/>
    <property type="project" value="UniProtKB-UniPathway"/>
</dbReference>
<evidence type="ECO:0000256" key="6">
    <source>
        <dbReference type="PROSITE-ProRule" id="PRU01373"/>
    </source>
</evidence>
<evidence type="ECO:0000256" key="3">
    <source>
        <dbReference type="ARBA" id="ARBA00022960"/>
    </source>
</evidence>
<dbReference type="InterPro" id="IPR038063">
    <property type="entry name" value="Transpep_catalytic_dom"/>
</dbReference>
<comment type="pathway">
    <text evidence="1 6">Cell wall biogenesis; peptidoglycan biosynthesis.</text>
</comment>
<accession>A0A417Y1D5</accession>
<feature type="active site" description="Nucleophile" evidence="6">
    <location>
        <position position="273"/>
    </location>
</feature>
<evidence type="ECO:0000256" key="2">
    <source>
        <dbReference type="ARBA" id="ARBA00022679"/>
    </source>
</evidence>
<dbReference type="OrthoDB" id="3815425at2"/>
<organism evidence="9 10">
    <name type="scientific">Nocardioides immobilis</name>
    <dbReference type="NCBI Taxonomy" id="2049295"/>
    <lineage>
        <taxon>Bacteria</taxon>
        <taxon>Bacillati</taxon>
        <taxon>Actinomycetota</taxon>
        <taxon>Actinomycetes</taxon>
        <taxon>Propionibacteriales</taxon>
        <taxon>Nocardioidaceae</taxon>
        <taxon>Nocardioides</taxon>
    </lineage>
</organism>
<protein>
    <submittedName>
        <fullName evidence="9">Murein L,D-transpeptidase</fullName>
    </submittedName>
</protein>
<keyword evidence="4 6" id="KW-0573">Peptidoglycan synthesis</keyword>
<dbReference type="SUPFAM" id="SSF47090">
    <property type="entry name" value="PGBD-like"/>
    <property type="match status" value="1"/>
</dbReference>
<dbReference type="GO" id="GO:0071555">
    <property type="term" value="P:cell wall organization"/>
    <property type="evidence" value="ECO:0007669"/>
    <property type="project" value="UniProtKB-UniRule"/>
</dbReference>
<keyword evidence="10" id="KW-1185">Reference proteome</keyword>
<evidence type="ECO:0000313" key="9">
    <source>
        <dbReference type="EMBL" id="RHW26462.1"/>
    </source>
</evidence>
<keyword evidence="5 6" id="KW-0961">Cell wall biogenesis/degradation</keyword>
<dbReference type="UniPathway" id="UPA00219"/>
<dbReference type="PROSITE" id="PS52029">
    <property type="entry name" value="LD_TPASE"/>
    <property type="match status" value="1"/>
</dbReference>
<feature type="domain" description="L,D-TPase catalytic" evidence="8">
    <location>
        <begin position="171"/>
        <end position="297"/>
    </location>
</feature>
<reference evidence="9 10" key="1">
    <citation type="submission" date="2018-09" db="EMBL/GenBank/DDBJ databases">
        <title>Genome sequencing of Nocardioides immobilis CCTCC AB 2017083 for comparison to Nocardioides silvaticus.</title>
        <authorList>
            <person name="Li C."/>
            <person name="Wang G."/>
        </authorList>
    </citation>
    <scope>NUCLEOTIDE SEQUENCE [LARGE SCALE GENOMIC DNA]</scope>
    <source>
        <strain evidence="9 10">CCTCC AB 2017083</strain>
    </source>
</reference>
<feature type="active site" description="Proton donor/acceptor" evidence="6">
    <location>
        <position position="245"/>
    </location>
</feature>
<dbReference type="GO" id="GO:0016740">
    <property type="term" value="F:transferase activity"/>
    <property type="evidence" value="ECO:0007669"/>
    <property type="project" value="UniProtKB-KW"/>
</dbReference>
<dbReference type="Proteomes" id="UP000283644">
    <property type="component" value="Unassembled WGS sequence"/>
</dbReference>
<gene>
    <name evidence="9" type="ORF">D0Z08_14115</name>
</gene>
<evidence type="ECO:0000256" key="5">
    <source>
        <dbReference type="ARBA" id="ARBA00023316"/>
    </source>
</evidence>